<dbReference type="InterPro" id="IPR016032">
    <property type="entry name" value="Sig_transdc_resp-reg_C-effctor"/>
</dbReference>
<dbReference type="OrthoDB" id="8927943at2"/>
<sequence>MIVTDKTDNHEGAQLSQKAFLLVSLLEQQVRKSDIPPDLYQRMAAQITELNGVLGDLSSHLKALAGPASTIIAPASPQPPPLLVMDTLRFTLSSPQQSVKLTKLEFKFHQLMATHPRQVFSRSHLIDSSYTDYADICERTIDCHIRKLRAKHRQLYPKLRFIHTMYGVGYYYAESEVSTEQK</sequence>
<name>A0A1H6KAH9_9GAMM</name>
<dbReference type="Pfam" id="PF00486">
    <property type="entry name" value="Trans_reg_C"/>
    <property type="match status" value="1"/>
</dbReference>
<gene>
    <name evidence="4" type="ORF">SAMN05660691_00895</name>
</gene>
<dbReference type="Proteomes" id="UP000199371">
    <property type="component" value="Unassembled WGS sequence"/>
</dbReference>
<evidence type="ECO:0000313" key="5">
    <source>
        <dbReference type="Proteomes" id="UP000199371"/>
    </source>
</evidence>
<evidence type="ECO:0000313" key="4">
    <source>
        <dbReference type="EMBL" id="SEH68490.1"/>
    </source>
</evidence>
<dbReference type="STRING" id="173990.SAMN05660691_00895"/>
<evidence type="ECO:0000259" key="3">
    <source>
        <dbReference type="PROSITE" id="PS51755"/>
    </source>
</evidence>
<dbReference type="PROSITE" id="PS51755">
    <property type="entry name" value="OMPR_PHOB"/>
    <property type="match status" value="1"/>
</dbReference>
<feature type="domain" description="OmpR/PhoB-type" evidence="3">
    <location>
        <begin position="74"/>
        <end position="174"/>
    </location>
</feature>
<feature type="DNA-binding region" description="OmpR/PhoB-type" evidence="2">
    <location>
        <begin position="74"/>
        <end position="174"/>
    </location>
</feature>
<proteinExistence type="predicted"/>
<evidence type="ECO:0000256" key="2">
    <source>
        <dbReference type="PROSITE-ProRule" id="PRU01091"/>
    </source>
</evidence>
<dbReference type="SUPFAM" id="SSF46894">
    <property type="entry name" value="C-terminal effector domain of the bipartite response regulators"/>
    <property type="match status" value="1"/>
</dbReference>
<protein>
    <submittedName>
        <fullName evidence="4">Transcriptional regulatory protein, C terminal</fullName>
    </submittedName>
</protein>
<dbReference type="InterPro" id="IPR036388">
    <property type="entry name" value="WH-like_DNA-bd_sf"/>
</dbReference>
<reference evidence="5" key="1">
    <citation type="submission" date="2016-10" db="EMBL/GenBank/DDBJ databases">
        <authorList>
            <person name="Varghese N."/>
            <person name="Submissions S."/>
        </authorList>
    </citation>
    <scope>NUCLEOTIDE SEQUENCE [LARGE SCALE GENOMIC DNA]</scope>
    <source>
        <strain evidence="5">DSM 17616</strain>
    </source>
</reference>
<dbReference type="GO" id="GO:0006355">
    <property type="term" value="P:regulation of DNA-templated transcription"/>
    <property type="evidence" value="ECO:0007669"/>
    <property type="project" value="InterPro"/>
</dbReference>
<dbReference type="EMBL" id="FNXF01000002">
    <property type="protein sequence ID" value="SEH68490.1"/>
    <property type="molecule type" value="Genomic_DNA"/>
</dbReference>
<dbReference type="GO" id="GO:0000160">
    <property type="term" value="P:phosphorelay signal transduction system"/>
    <property type="evidence" value="ECO:0007669"/>
    <property type="project" value="InterPro"/>
</dbReference>
<organism evidence="4 5">
    <name type="scientific">Rheinheimera pacifica</name>
    <dbReference type="NCBI Taxonomy" id="173990"/>
    <lineage>
        <taxon>Bacteria</taxon>
        <taxon>Pseudomonadati</taxon>
        <taxon>Pseudomonadota</taxon>
        <taxon>Gammaproteobacteria</taxon>
        <taxon>Chromatiales</taxon>
        <taxon>Chromatiaceae</taxon>
        <taxon>Rheinheimera</taxon>
    </lineage>
</organism>
<dbReference type="CDD" id="cd00383">
    <property type="entry name" value="trans_reg_C"/>
    <property type="match status" value="1"/>
</dbReference>
<dbReference type="AlphaFoldDB" id="A0A1H6KAH9"/>
<dbReference type="InterPro" id="IPR001867">
    <property type="entry name" value="OmpR/PhoB-type_DNA-bd"/>
</dbReference>
<keyword evidence="5" id="KW-1185">Reference proteome</keyword>
<dbReference type="SMART" id="SM00862">
    <property type="entry name" value="Trans_reg_C"/>
    <property type="match status" value="1"/>
</dbReference>
<evidence type="ECO:0000256" key="1">
    <source>
        <dbReference type="ARBA" id="ARBA00023125"/>
    </source>
</evidence>
<dbReference type="Gene3D" id="1.10.10.10">
    <property type="entry name" value="Winged helix-like DNA-binding domain superfamily/Winged helix DNA-binding domain"/>
    <property type="match status" value="1"/>
</dbReference>
<dbReference type="GO" id="GO:0003677">
    <property type="term" value="F:DNA binding"/>
    <property type="evidence" value="ECO:0007669"/>
    <property type="project" value="UniProtKB-UniRule"/>
</dbReference>
<keyword evidence="1 2" id="KW-0238">DNA-binding</keyword>
<accession>A0A1H6KAH9</accession>